<dbReference type="EMBL" id="VTPC01002192">
    <property type="protein sequence ID" value="KAF2900437.1"/>
    <property type="molecule type" value="Genomic_DNA"/>
</dbReference>
<dbReference type="AlphaFoldDB" id="A0A8K0DBC6"/>
<dbReference type="OrthoDB" id="8053580at2759"/>
<evidence type="ECO:0008006" key="3">
    <source>
        <dbReference type="Google" id="ProtNLM"/>
    </source>
</evidence>
<evidence type="ECO:0000313" key="1">
    <source>
        <dbReference type="EMBL" id="KAF2900437.1"/>
    </source>
</evidence>
<protein>
    <recommendedName>
        <fullName evidence="3">Peptidase aspartic putative domain-containing protein</fullName>
    </recommendedName>
</protein>
<sequence length="153" mass="16923">KFNNTVNNTSATSTANNSIMNHTSQSNTYVLLSTALVDIKINNNEYITVGCLLDSASQGNMITQELCNKLNPKTTPVKFCIRGIGNVQSEVKTETNVRILFKHSNFFLDLSCLVLPQITDKIPSISFPSTILEIPDDLRLADLDFNQAVLLPF</sequence>
<dbReference type="Proteomes" id="UP000801492">
    <property type="component" value="Unassembled WGS sequence"/>
</dbReference>
<dbReference type="Gene3D" id="2.40.70.10">
    <property type="entry name" value="Acid Proteases"/>
    <property type="match status" value="1"/>
</dbReference>
<dbReference type="InterPro" id="IPR021109">
    <property type="entry name" value="Peptidase_aspartic_dom_sf"/>
</dbReference>
<organism evidence="1 2">
    <name type="scientific">Ignelater luminosus</name>
    <name type="common">Cucubano</name>
    <name type="synonym">Pyrophorus luminosus</name>
    <dbReference type="NCBI Taxonomy" id="2038154"/>
    <lineage>
        <taxon>Eukaryota</taxon>
        <taxon>Metazoa</taxon>
        <taxon>Ecdysozoa</taxon>
        <taxon>Arthropoda</taxon>
        <taxon>Hexapoda</taxon>
        <taxon>Insecta</taxon>
        <taxon>Pterygota</taxon>
        <taxon>Neoptera</taxon>
        <taxon>Endopterygota</taxon>
        <taxon>Coleoptera</taxon>
        <taxon>Polyphaga</taxon>
        <taxon>Elateriformia</taxon>
        <taxon>Elateroidea</taxon>
        <taxon>Elateridae</taxon>
        <taxon>Agrypninae</taxon>
        <taxon>Pyrophorini</taxon>
        <taxon>Ignelater</taxon>
    </lineage>
</organism>
<keyword evidence="2" id="KW-1185">Reference proteome</keyword>
<gene>
    <name evidence="1" type="ORF">ILUMI_05754</name>
</gene>
<accession>A0A8K0DBC6</accession>
<name>A0A8K0DBC6_IGNLU</name>
<feature type="non-terminal residue" evidence="1">
    <location>
        <position position="1"/>
    </location>
</feature>
<comment type="caution">
    <text evidence="1">The sequence shown here is derived from an EMBL/GenBank/DDBJ whole genome shotgun (WGS) entry which is preliminary data.</text>
</comment>
<evidence type="ECO:0000313" key="2">
    <source>
        <dbReference type="Proteomes" id="UP000801492"/>
    </source>
</evidence>
<proteinExistence type="predicted"/>
<reference evidence="1" key="1">
    <citation type="submission" date="2019-08" db="EMBL/GenBank/DDBJ databases">
        <title>The genome of the North American firefly Photinus pyralis.</title>
        <authorList>
            <consortium name="Photinus pyralis genome working group"/>
            <person name="Fallon T.R."/>
            <person name="Sander Lower S.E."/>
            <person name="Weng J.-K."/>
        </authorList>
    </citation>
    <scope>NUCLEOTIDE SEQUENCE</scope>
    <source>
        <strain evidence="1">TRF0915ILg1</strain>
        <tissue evidence="1">Whole body</tissue>
    </source>
</reference>